<evidence type="ECO:0000313" key="4">
    <source>
        <dbReference type="EMBL" id="AQQ72026.1"/>
    </source>
</evidence>
<dbReference type="EMBL" id="CP019646">
    <property type="protein sequence ID" value="AQQ72026.1"/>
    <property type="molecule type" value="Genomic_DNA"/>
</dbReference>
<sequence length="458" mass="50841">MLNFEQIQEKLSSINQQHLLKYWDELPQAGQQSFLAELSELDFESIPDWIQNYVTDNKQGQIPSDLKPAPYYPANPREADQARTLGRRLISEGKVGAFVVAGGQGTRLGYDGPKGCYPVSPIRKKPLFQIFAENILAARRRYNAVIPWYIMTSPLNNDATVKFFEDNGWFGLGEETVFIFMQGTMPNFDFDGKILLADKGSLAKSPDGHGGSLKALHRSGASAHMAKFGVEYISYFQVDNPLIKIIDPLFIGLHALSNAEMSSKALKKREPLEKVGNFCLVDGRVTVIEYSDLPEDEAAAVNPDGSLRFELGSIAIHIINRSFVERLCQGGSFRLPLHRAVKKIPCLNENGELAEPAEENGVKLETFVFDALPLARRSIILETLREEEFAPVKNAQGKDSPEVTAKMLSERAARWISSAGVEVPECTIDMSPLFAAMPEEIDTAKLPDFKPGGEYVLE</sequence>
<gene>
    <name evidence="4" type="ORF">SMSP2_02405</name>
</gene>
<dbReference type="Pfam" id="PF01704">
    <property type="entry name" value="UDPGP"/>
    <property type="match status" value="1"/>
</dbReference>
<dbReference type="OrthoDB" id="9806910at2"/>
<dbReference type="RefSeq" id="WP_146684257.1">
    <property type="nucleotide sequence ID" value="NZ_CP019646.1"/>
</dbReference>
<dbReference type="InterPro" id="IPR039741">
    <property type="entry name" value="UDP-sugar_pyrophosphorylase"/>
</dbReference>
<dbReference type="InterPro" id="IPR002618">
    <property type="entry name" value="UDPGP_fam"/>
</dbReference>
<comment type="similarity">
    <text evidence="1">Belongs to the UDPGP type 1 family.</text>
</comment>
<dbReference type="STRING" id="1851148.SMSP2_02405"/>
<reference evidence="5" key="1">
    <citation type="submission" date="2017-02" db="EMBL/GenBank/DDBJ databases">
        <title>Comparative genomics and description of representatives of a novel lineage of planctomycetes thriving in anoxic sediments.</title>
        <authorList>
            <person name="Spring S."/>
            <person name="Bunk B."/>
            <person name="Sproer C."/>
        </authorList>
    </citation>
    <scope>NUCLEOTIDE SEQUENCE [LARGE SCALE GENOMIC DNA]</scope>
    <source>
        <strain evidence="5">SM-Chi-D1</strain>
    </source>
</reference>
<evidence type="ECO:0000256" key="2">
    <source>
        <dbReference type="ARBA" id="ARBA00022679"/>
    </source>
</evidence>
<proteinExistence type="inferred from homology"/>
<evidence type="ECO:0000256" key="1">
    <source>
        <dbReference type="ARBA" id="ARBA00010401"/>
    </source>
</evidence>
<evidence type="ECO:0000313" key="5">
    <source>
        <dbReference type="Proteomes" id="UP000188181"/>
    </source>
</evidence>
<dbReference type="InterPro" id="IPR029044">
    <property type="entry name" value="Nucleotide-diphossugar_trans"/>
</dbReference>
<dbReference type="PANTHER" id="PTHR11952:SF2">
    <property type="entry name" value="LD24639P"/>
    <property type="match status" value="1"/>
</dbReference>
<keyword evidence="5" id="KW-1185">Reference proteome</keyword>
<dbReference type="Gene3D" id="3.90.550.10">
    <property type="entry name" value="Spore Coat Polysaccharide Biosynthesis Protein SpsA, Chain A"/>
    <property type="match status" value="1"/>
</dbReference>
<name>A0A1R7T5Z2_9BACT</name>
<accession>A0A1R7T5Z2</accession>
<keyword evidence="3 4" id="KW-0548">Nucleotidyltransferase</keyword>
<evidence type="ECO:0000256" key="3">
    <source>
        <dbReference type="ARBA" id="ARBA00022695"/>
    </source>
</evidence>
<dbReference type="KEGG" id="pbas:SMSP2_02405"/>
<dbReference type="AlphaFoldDB" id="A0A1R7T5Z2"/>
<dbReference type="EC" id="2.7.7.-" evidence="4"/>
<protein>
    <submittedName>
        <fullName evidence="4">Putative uridylyltransferase</fullName>
        <ecNumber evidence="4">2.7.7.-</ecNumber>
    </submittedName>
</protein>
<dbReference type="CDD" id="cd04193">
    <property type="entry name" value="UDPGlcNAc_PPase"/>
    <property type="match status" value="1"/>
</dbReference>
<keyword evidence="2 4" id="KW-0808">Transferase</keyword>
<dbReference type="SUPFAM" id="SSF53448">
    <property type="entry name" value="Nucleotide-diphospho-sugar transferases"/>
    <property type="match status" value="1"/>
</dbReference>
<dbReference type="Proteomes" id="UP000188181">
    <property type="component" value="Chromosome"/>
</dbReference>
<organism evidence="4 5">
    <name type="scientific">Limihaloglobus sulfuriphilus</name>
    <dbReference type="NCBI Taxonomy" id="1851148"/>
    <lineage>
        <taxon>Bacteria</taxon>
        <taxon>Pseudomonadati</taxon>
        <taxon>Planctomycetota</taxon>
        <taxon>Phycisphaerae</taxon>
        <taxon>Sedimentisphaerales</taxon>
        <taxon>Sedimentisphaeraceae</taxon>
        <taxon>Limihaloglobus</taxon>
    </lineage>
</organism>
<dbReference type="GO" id="GO:0070569">
    <property type="term" value="F:uridylyltransferase activity"/>
    <property type="evidence" value="ECO:0007669"/>
    <property type="project" value="InterPro"/>
</dbReference>
<dbReference type="PANTHER" id="PTHR11952">
    <property type="entry name" value="UDP- GLUCOSE PYROPHOSPHORYLASE"/>
    <property type="match status" value="1"/>
</dbReference>